<dbReference type="GO" id="GO:0015658">
    <property type="term" value="F:branched-chain amino acid transmembrane transporter activity"/>
    <property type="evidence" value="ECO:0007669"/>
    <property type="project" value="TreeGrafter"/>
</dbReference>
<evidence type="ECO:0000259" key="6">
    <source>
        <dbReference type="PROSITE" id="PS50893"/>
    </source>
</evidence>
<feature type="domain" description="ABC transporter" evidence="6">
    <location>
        <begin position="5"/>
        <end position="236"/>
    </location>
</feature>
<evidence type="ECO:0000256" key="5">
    <source>
        <dbReference type="ARBA" id="ARBA00022970"/>
    </source>
</evidence>
<dbReference type="AlphaFoldDB" id="A0A974PL29"/>
<dbReference type="PROSITE" id="PS00211">
    <property type="entry name" value="ABC_TRANSPORTER_1"/>
    <property type="match status" value="1"/>
</dbReference>
<dbReference type="Pfam" id="PF00005">
    <property type="entry name" value="ABC_tran"/>
    <property type="match status" value="1"/>
</dbReference>
<dbReference type="KEGG" id="xdi:EZH22_21215"/>
<sequence>MNPALQIRDLVLAYGGITAVKGVSLDVPAGKTVCLVGANGAGKTSVMRAISGLVKAKAGSIRYFGDELTGRHPAGMAARGIAHVPEGRETFQRLSVEESLRMGGFRLPRAEFGHRRDAMFETFPRLKERRTQLSGLLSGGEQQMLAMARALISNPKLLLLDEPSMGLAPNIVDEVFQVIADLRQTDTTVLLVEQNALRALELADYAYVMETGSIVIEGEGRQLANDPRITTAYLGGEGDCL</sequence>
<dbReference type="SMART" id="SM00382">
    <property type="entry name" value="AAA"/>
    <property type="match status" value="1"/>
</dbReference>
<reference evidence="7 8" key="1">
    <citation type="submission" date="2020-10" db="EMBL/GenBank/DDBJ databases">
        <title>Degradation of 1,4-Dioxane by Xanthobacter sp. YN2, via a Novel Group-2 Soluble Di-Iron Monooxygenase.</title>
        <authorList>
            <person name="Ma F."/>
            <person name="Wang Y."/>
            <person name="Yang J."/>
            <person name="Guo H."/>
            <person name="Su D."/>
            <person name="Yu L."/>
        </authorList>
    </citation>
    <scope>NUCLEOTIDE SEQUENCE [LARGE SCALE GENOMIC DNA]</scope>
    <source>
        <strain evidence="7 8">YN2</strain>
    </source>
</reference>
<dbReference type="Gene3D" id="3.40.50.300">
    <property type="entry name" value="P-loop containing nucleotide triphosphate hydrolases"/>
    <property type="match status" value="1"/>
</dbReference>
<comment type="similarity">
    <text evidence="1">Belongs to the ABC transporter superfamily.</text>
</comment>
<accession>A0A974PL29</accession>
<proteinExistence type="inferred from homology"/>
<dbReference type="RefSeq" id="WP_203192428.1">
    <property type="nucleotide sequence ID" value="NZ_CP063362.1"/>
</dbReference>
<evidence type="ECO:0000256" key="2">
    <source>
        <dbReference type="ARBA" id="ARBA00022448"/>
    </source>
</evidence>
<dbReference type="InterPro" id="IPR017871">
    <property type="entry name" value="ABC_transporter-like_CS"/>
</dbReference>
<dbReference type="SUPFAM" id="SSF52540">
    <property type="entry name" value="P-loop containing nucleoside triphosphate hydrolases"/>
    <property type="match status" value="1"/>
</dbReference>
<dbReference type="InterPro" id="IPR027417">
    <property type="entry name" value="P-loop_NTPase"/>
</dbReference>
<dbReference type="Proteomes" id="UP000596427">
    <property type="component" value="Chromosome"/>
</dbReference>
<evidence type="ECO:0000256" key="1">
    <source>
        <dbReference type="ARBA" id="ARBA00005417"/>
    </source>
</evidence>
<keyword evidence="3" id="KW-0547">Nucleotide-binding</keyword>
<dbReference type="InterPro" id="IPR003593">
    <property type="entry name" value="AAA+_ATPase"/>
</dbReference>
<dbReference type="PANTHER" id="PTHR43820:SF4">
    <property type="entry name" value="HIGH-AFFINITY BRANCHED-CHAIN AMINO ACID TRANSPORT ATP-BINDING PROTEIN LIVF"/>
    <property type="match status" value="1"/>
</dbReference>
<protein>
    <submittedName>
        <fullName evidence="7">ABC transporter ATP-binding protein</fullName>
    </submittedName>
</protein>
<dbReference type="GO" id="GO:0015807">
    <property type="term" value="P:L-amino acid transport"/>
    <property type="evidence" value="ECO:0007669"/>
    <property type="project" value="TreeGrafter"/>
</dbReference>
<dbReference type="InterPro" id="IPR052156">
    <property type="entry name" value="BCAA_Transport_ATP-bd_LivF"/>
</dbReference>
<evidence type="ECO:0000313" key="8">
    <source>
        <dbReference type="Proteomes" id="UP000596427"/>
    </source>
</evidence>
<dbReference type="InterPro" id="IPR003439">
    <property type="entry name" value="ABC_transporter-like_ATP-bd"/>
</dbReference>
<dbReference type="PROSITE" id="PS50893">
    <property type="entry name" value="ABC_TRANSPORTER_2"/>
    <property type="match status" value="1"/>
</dbReference>
<keyword evidence="8" id="KW-1185">Reference proteome</keyword>
<dbReference type="EMBL" id="CP063362">
    <property type="protein sequence ID" value="QRG05562.1"/>
    <property type="molecule type" value="Genomic_DNA"/>
</dbReference>
<name>A0A974PL29_9HYPH</name>
<keyword evidence="4 7" id="KW-0067">ATP-binding</keyword>
<organism evidence="7 8">
    <name type="scientific">Xanthobacter dioxanivorans</name>
    <dbReference type="NCBI Taxonomy" id="2528964"/>
    <lineage>
        <taxon>Bacteria</taxon>
        <taxon>Pseudomonadati</taxon>
        <taxon>Pseudomonadota</taxon>
        <taxon>Alphaproteobacteria</taxon>
        <taxon>Hyphomicrobiales</taxon>
        <taxon>Xanthobacteraceae</taxon>
        <taxon>Xanthobacter</taxon>
    </lineage>
</organism>
<dbReference type="GO" id="GO:0005524">
    <property type="term" value="F:ATP binding"/>
    <property type="evidence" value="ECO:0007669"/>
    <property type="project" value="UniProtKB-KW"/>
</dbReference>
<dbReference type="PANTHER" id="PTHR43820">
    <property type="entry name" value="HIGH-AFFINITY BRANCHED-CHAIN AMINO ACID TRANSPORT ATP-BINDING PROTEIN LIVF"/>
    <property type="match status" value="1"/>
</dbReference>
<dbReference type="CDD" id="cd03224">
    <property type="entry name" value="ABC_TM1139_LivF_branched"/>
    <property type="match status" value="1"/>
</dbReference>
<keyword evidence="5" id="KW-0029">Amino-acid transport</keyword>
<keyword evidence="2" id="KW-0813">Transport</keyword>
<evidence type="ECO:0000256" key="3">
    <source>
        <dbReference type="ARBA" id="ARBA00022741"/>
    </source>
</evidence>
<evidence type="ECO:0000313" key="7">
    <source>
        <dbReference type="EMBL" id="QRG05562.1"/>
    </source>
</evidence>
<gene>
    <name evidence="7" type="ORF">EZH22_21215</name>
</gene>
<evidence type="ECO:0000256" key="4">
    <source>
        <dbReference type="ARBA" id="ARBA00022840"/>
    </source>
</evidence>
<dbReference type="GO" id="GO:0016887">
    <property type="term" value="F:ATP hydrolysis activity"/>
    <property type="evidence" value="ECO:0007669"/>
    <property type="project" value="InterPro"/>
</dbReference>